<evidence type="ECO:0000313" key="2">
    <source>
        <dbReference type="EMBL" id="MBB4942814.1"/>
    </source>
</evidence>
<dbReference type="RefSeq" id="WP_184758776.1">
    <property type="nucleotide sequence ID" value="NZ_BAABEK010000073.1"/>
</dbReference>
<evidence type="ECO:0000313" key="3">
    <source>
        <dbReference type="Proteomes" id="UP000534286"/>
    </source>
</evidence>
<dbReference type="Proteomes" id="UP000534286">
    <property type="component" value="Unassembled WGS sequence"/>
</dbReference>
<evidence type="ECO:0000256" key="1">
    <source>
        <dbReference type="SAM" id="MobiDB-lite"/>
    </source>
</evidence>
<name>A0A7W7S2N3_9ACTN</name>
<accession>A0A7W7S2N3</accession>
<feature type="compositionally biased region" description="Low complexity" evidence="1">
    <location>
        <begin position="500"/>
        <end position="512"/>
    </location>
</feature>
<organism evidence="2 3">
    <name type="scientific">Streptosporangium album</name>
    <dbReference type="NCBI Taxonomy" id="47479"/>
    <lineage>
        <taxon>Bacteria</taxon>
        <taxon>Bacillati</taxon>
        <taxon>Actinomycetota</taxon>
        <taxon>Actinomycetes</taxon>
        <taxon>Streptosporangiales</taxon>
        <taxon>Streptosporangiaceae</taxon>
        <taxon>Streptosporangium</taxon>
    </lineage>
</organism>
<dbReference type="SUPFAM" id="SSF56349">
    <property type="entry name" value="DNA breaking-rejoining enzymes"/>
    <property type="match status" value="1"/>
</dbReference>
<sequence length="512" mass="57015">MTRTYANDEQYERWYAECCRCGRCGPKSGRWPDGYICRNCADRALRTRGTCPECGQDRALPGRRRGDGVAICTTCAGFSQTFDCSRCGFEGKLLGGRLCERCTLSDRLTAVLDDGTGHIRPELSPLFDLLVAMERPASGLAWLAMRPNHPGNASALLQRLARGQIPLTHDAFHELQPWRTIAHLEELLVTSNVLPAADKYICSFQRWLPGHLASIANPEHVKTIRLFATWRVLPALRNRAERSNIMPSVRRNAADQIKYATAFLIWLDKRDRTLASCRQSDIDAWYAENTEHTRAQVRTFLTWAMQSRQCSRSLSLPAGKISRQASMTEENRLAALRRLLIDAEVPPLLRVAGIIVLLYAQSLTRVVQLTVDDLLRDGETVFLRLGDPPSPVPEPVASLLLNYIAARDNMNTATNRDSRWLFPGRRAGQPCRPDHLSELLREIGIPAAAARGAAIRQQLLEMPAPVVADALGYHDKTTARLLNEGGGTWTRYAPGEHGRSPSSSTSPTTRDS</sequence>
<evidence type="ECO:0008006" key="4">
    <source>
        <dbReference type="Google" id="ProtNLM"/>
    </source>
</evidence>
<dbReference type="GO" id="GO:0003677">
    <property type="term" value="F:DNA binding"/>
    <property type="evidence" value="ECO:0007669"/>
    <property type="project" value="InterPro"/>
</dbReference>
<reference evidence="2 3" key="1">
    <citation type="submission" date="2020-08" db="EMBL/GenBank/DDBJ databases">
        <title>Sequencing the genomes of 1000 actinobacteria strains.</title>
        <authorList>
            <person name="Klenk H.-P."/>
        </authorList>
    </citation>
    <scope>NUCLEOTIDE SEQUENCE [LARGE SCALE GENOMIC DNA]</scope>
    <source>
        <strain evidence="2 3">DSM 43023</strain>
    </source>
</reference>
<gene>
    <name evidence="2" type="ORF">FHR32_007214</name>
</gene>
<dbReference type="EMBL" id="JACHJU010000004">
    <property type="protein sequence ID" value="MBB4942814.1"/>
    <property type="molecule type" value="Genomic_DNA"/>
</dbReference>
<protein>
    <recommendedName>
        <fullName evidence="4">Recombinase XerD</fullName>
    </recommendedName>
</protein>
<keyword evidence="3" id="KW-1185">Reference proteome</keyword>
<dbReference type="AlphaFoldDB" id="A0A7W7S2N3"/>
<dbReference type="InterPro" id="IPR011010">
    <property type="entry name" value="DNA_brk_join_enz"/>
</dbReference>
<comment type="caution">
    <text evidence="2">The sequence shown here is derived from an EMBL/GenBank/DDBJ whole genome shotgun (WGS) entry which is preliminary data.</text>
</comment>
<proteinExistence type="predicted"/>
<feature type="region of interest" description="Disordered" evidence="1">
    <location>
        <begin position="485"/>
        <end position="512"/>
    </location>
</feature>